<protein>
    <submittedName>
        <fullName evidence="1">Homospermidine synthase</fullName>
        <ecNumber evidence="1">2.5.1.44</ecNumber>
    </submittedName>
</protein>
<gene>
    <name evidence="1" type="ordered locus">Adeh_4123</name>
</gene>
<dbReference type="GO" id="GO:0047296">
    <property type="term" value="F:homospermidine synthase activity"/>
    <property type="evidence" value="ECO:0007669"/>
    <property type="project" value="UniProtKB-EC"/>
</dbReference>
<organism evidence="1 2">
    <name type="scientific">Anaeromyxobacter dehalogenans (strain 2CP-C)</name>
    <dbReference type="NCBI Taxonomy" id="290397"/>
    <lineage>
        <taxon>Bacteria</taxon>
        <taxon>Pseudomonadati</taxon>
        <taxon>Myxococcota</taxon>
        <taxon>Myxococcia</taxon>
        <taxon>Myxococcales</taxon>
        <taxon>Cystobacterineae</taxon>
        <taxon>Anaeromyxobacteraceae</taxon>
        <taxon>Anaeromyxobacter</taxon>
    </lineage>
</organism>
<dbReference type="KEGG" id="ade:Adeh_4123"/>
<dbReference type="AlphaFoldDB" id="Q2IH27"/>
<keyword evidence="1" id="KW-0808">Transferase</keyword>
<dbReference type="Proteomes" id="UP000001935">
    <property type="component" value="Chromosome"/>
</dbReference>
<dbReference type="Gene3D" id="3.30.360.30">
    <property type="entry name" value="homospermidine synthase like"/>
    <property type="match status" value="1"/>
</dbReference>
<dbReference type="eggNOG" id="COG1748">
    <property type="taxonomic scope" value="Bacteria"/>
</dbReference>
<evidence type="ECO:0000313" key="2">
    <source>
        <dbReference type="Proteomes" id="UP000001935"/>
    </source>
</evidence>
<reference evidence="1 2" key="1">
    <citation type="submission" date="2006-01" db="EMBL/GenBank/DDBJ databases">
        <title>Complete sequence of Anaeromyxobacter dehalogenans 2CP-C.</title>
        <authorList>
            <consortium name="US DOE Joint Genome Institute"/>
            <person name="Copeland A."/>
            <person name="Lucas S."/>
            <person name="Lapidus A."/>
            <person name="Barry K."/>
            <person name="Detter J.C."/>
            <person name="Glavina T."/>
            <person name="Hammon N."/>
            <person name="Israni S."/>
            <person name="Pitluck S."/>
            <person name="Brettin T."/>
            <person name="Bruce D."/>
            <person name="Han C."/>
            <person name="Tapia R."/>
            <person name="Gilna P."/>
            <person name="Kiss H."/>
            <person name="Schmutz J."/>
            <person name="Larimer F."/>
            <person name="Land M."/>
            <person name="Kyrpides N."/>
            <person name="Anderson I."/>
            <person name="Sanford R.A."/>
            <person name="Ritalahti K.M."/>
            <person name="Thomas H.S."/>
            <person name="Kirby J.R."/>
            <person name="Zhulin I.B."/>
            <person name="Loeffler F.E."/>
            <person name="Richardson P."/>
        </authorList>
    </citation>
    <scope>NUCLEOTIDE SEQUENCE [LARGE SCALE GENOMIC DNA]</scope>
    <source>
        <strain evidence="1 2">2CP-C</strain>
    </source>
</reference>
<evidence type="ECO:0000313" key="1">
    <source>
        <dbReference type="EMBL" id="ABC83887.1"/>
    </source>
</evidence>
<name>Q2IH27_ANADE</name>
<dbReference type="HOGENOM" id="CLU_651614_0_0_7"/>
<proteinExistence type="predicted"/>
<dbReference type="InterPro" id="IPR023181">
    <property type="entry name" value="Homospermid_syn-like_C"/>
</dbReference>
<dbReference type="OrthoDB" id="9767495at2"/>
<dbReference type="Gene3D" id="3.40.50.720">
    <property type="entry name" value="NAD(P)-binding Rossmann-like Domain"/>
    <property type="match status" value="1"/>
</dbReference>
<accession>Q2IH27</accession>
<sequence length="423" mass="45206">MNRSVGPRGTALLVGAAGGVARALLSVLASTPLGRALAARLDALLLVDARPLPPGPLPPIARPLPQAGIRHADDLARLVRDHGVDQVVDLSSLDTLDAIRACDAAGASYLDTSLEHWPGEAPRAWESLVLRAMPPARPALRRGSFLVGSGMNPGVVNALVFAGIEAFARRAGVAPTPEALRLHAVLFTEEDTTVETLGAPPAGAFPMTWSPLHCLEELLLDDALAVRRGELVRLGHRPCDAWYRARCGDRIVEGFVVPHEEVLTLAERLPEQELAFVYRLPPAARAALAAAPQRVRPAAWPLHRMYPPHRTALRGRDRVGVLLCSLRFGELWIGYDVGAGAAGRLGTGATQLQVAAGVAAGWAQLGRRRGLHFVEDLDWREHLARVDALLGRALVVHDPHAPPRTLEERRVGAAPAEATALPA</sequence>
<dbReference type="EC" id="2.5.1.44" evidence="1"/>
<dbReference type="EMBL" id="CP000251">
    <property type="protein sequence ID" value="ABC83887.1"/>
    <property type="molecule type" value="Genomic_DNA"/>
</dbReference>
<dbReference type="RefSeq" id="WP_011423169.1">
    <property type="nucleotide sequence ID" value="NC_007760.1"/>
</dbReference>